<dbReference type="InterPro" id="IPR024881">
    <property type="entry name" value="Tip"/>
</dbReference>
<dbReference type="SUPFAM" id="SSF69318">
    <property type="entry name" value="Integrin alpha N-terminal domain"/>
    <property type="match status" value="1"/>
</dbReference>
<dbReference type="Gene3D" id="2.130.10.130">
    <property type="entry name" value="Integrin alpha, N-terminal"/>
    <property type="match status" value="2"/>
</dbReference>
<dbReference type="Pfam" id="PF01839">
    <property type="entry name" value="FG-GAP"/>
    <property type="match status" value="1"/>
</dbReference>
<dbReference type="EMBL" id="JBHTCF010000010">
    <property type="protein sequence ID" value="MFC7307134.1"/>
    <property type="molecule type" value="Genomic_DNA"/>
</dbReference>
<dbReference type="Proteomes" id="UP001596523">
    <property type="component" value="Unassembled WGS sequence"/>
</dbReference>
<name>A0ABW2JLX7_9ACTN</name>
<accession>A0ABW2JLX7</accession>
<dbReference type="RefSeq" id="WP_381833530.1">
    <property type="nucleotide sequence ID" value="NZ_JBHTCF010000010.1"/>
</dbReference>
<evidence type="ECO:0000313" key="3">
    <source>
        <dbReference type="EMBL" id="MFC7307134.1"/>
    </source>
</evidence>
<feature type="compositionally biased region" description="Basic and acidic residues" evidence="2">
    <location>
        <begin position="74"/>
        <end position="83"/>
    </location>
</feature>
<evidence type="ECO:0000256" key="2">
    <source>
        <dbReference type="SAM" id="MobiDB-lite"/>
    </source>
</evidence>
<feature type="region of interest" description="Disordered" evidence="2">
    <location>
        <begin position="36"/>
        <end position="83"/>
    </location>
</feature>
<evidence type="ECO:0000313" key="4">
    <source>
        <dbReference type="Proteomes" id="UP001596523"/>
    </source>
</evidence>
<dbReference type="InterPro" id="IPR013517">
    <property type="entry name" value="FG-GAP"/>
</dbReference>
<dbReference type="PROSITE" id="PS51257">
    <property type="entry name" value="PROKAR_LIPOPROTEIN"/>
    <property type="match status" value="1"/>
</dbReference>
<protein>
    <submittedName>
        <fullName evidence="3">FG-GAP repeat domain-containing protein</fullName>
    </submittedName>
</protein>
<dbReference type="InterPro" id="IPR028994">
    <property type="entry name" value="Integrin_alpha_N"/>
</dbReference>
<evidence type="ECO:0000256" key="1">
    <source>
        <dbReference type="ARBA" id="ARBA00022729"/>
    </source>
</evidence>
<comment type="caution">
    <text evidence="3">The sequence shown here is derived from an EMBL/GenBank/DDBJ whole genome shotgun (WGS) entry which is preliminary data.</text>
</comment>
<dbReference type="Pfam" id="PF13517">
    <property type="entry name" value="FG-GAP_3"/>
    <property type="match status" value="1"/>
</dbReference>
<dbReference type="PANTHER" id="PTHR13412:SF0">
    <property type="entry name" value="T-CELL IMMUNOMODULATORY PROTEIN"/>
    <property type="match status" value="1"/>
</dbReference>
<keyword evidence="1" id="KW-0732">Signal</keyword>
<gene>
    <name evidence="3" type="ORF">ACFQVC_23255</name>
</gene>
<proteinExistence type="predicted"/>
<reference evidence="4" key="1">
    <citation type="journal article" date="2019" name="Int. J. Syst. Evol. Microbiol.">
        <title>The Global Catalogue of Microorganisms (GCM) 10K type strain sequencing project: providing services to taxonomists for standard genome sequencing and annotation.</title>
        <authorList>
            <consortium name="The Broad Institute Genomics Platform"/>
            <consortium name="The Broad Institute Genome Sequencing Center for Infectious Disease"/>
            <person name="Wu L."/>
            <person name="Ma J."/>
        </authorList>
    </citation>
    <scope>NUCLEOTIDE SEQUENCE [LARGE SCALE GENOMIC DNA]</scope>
    <source>
        <strain evidence="4">SYNS20</strain>
    </source>
</reference>
<sequence>MESKEAGLRIGAGATATATACGVCAALLVLSGCGGAQGGREPEAPGKTGAVSSPAQSRPVPRGDGSDVGSDLNGDGHPDLVLGEDLHAGTRLSVAYGSEKGLDPSTHTVIGPGGLQLGETGQAADLDGDGYSDIPVAAAPGQAMNALATPHIVWGGPKGPQSGRTPVKVPLPEGFEAGYEELSPTTGDFNGDGHPDLALNGPNVAVLYGPFSRDGRPDEKAVPQARTDIEGGASIVADPAASAARDSPGGKRATGLVVLGRGGDGEQVPATYIPGGPGGLREDEYPLSAGNAAAFGDFNGDGRRDIAVADSGSRNNEAPGSGSAARPDAVAVHYGTEGGGVDGKEKRLTSPAGTGGVGGRVLAVDTDGDGADELAALGYPATEGETQADKVLVFDGGRQGLRPDGARTLRRLSPAKTAGRELPAGERLASPEAARDLDGDGREELLLSFAGPGYEGSQVWVTDGHDDQQAFSTAKCSQEKQCQREVYDYKMSDVEAGFK</sequence>
<organism evidence="3 4">
    <name type="scientific">Streptomyces monticola</name>
    <dbReference type="NCBI Taxonomy" id="2666263"/>
    <lineage>
        <taxon>Bacteria</taxon>
        <taxon>Bacillati</taxon>
        <taxon>Actinomycetota</taxon>
        <taxon>Actinomycetes</taxon>
        <taxon>Kitasatosporales</taxon>
        <taxon>Streptomycetaceae</taxon>
        <taxon>Streptomyces</taxon>
    </lineage>
</organism>
<feature type="region of interest" description="Disordered" evidence="2">
    <location>
        <begin position="306"/>
        <end position="360"/>
    </location>
</feature>
<keyword evidence="4" id="KW-1185">Reference proteome</keyword>
<feature type="region of interest" description="Disordered" evidence="2">
    <location>
        <begin position="412"/>
        <end position="437"/>
    </location>
</feature>
<dbReference type="PANTHER" id="PTHR13412">
    <property type="entry name" value="T-CELL IMMUNOMODULATORY PROTEIN HOMOLOG"/>
    <property type="match status" value="1"/>
</dbReference>